<reference evidence="3 4" key="1">
    <citation type="submission" date="2018-10" db="EMBL/GenBank/DDBJ databases">
        <title>Genomic Encyclopedia of Archaeal and Bacterial Type Strains, Phase II (KMG-II): from individual species to whole genera.</title>
        <authorList>
            <person name="Goeker M."/>
        </authorList>
    </citation>
    <scope>NUCLEOTIDE SEQUENCE [LARGE SCALE GENOMIC DNA]</scope>
    <source>
        <strain evidence="3 4">DSM 18602</strain>
    </source>
</reference>
<proteinExistence type="predicted"/>
<dbReference type="AlphaFoldDB" id="A0A495IZN1"/>
<keyword evidence="4" id="KW-1185">Reference proteome</keyword>
<sequence length="330" mass="35532">MANETSNNTKLGVFVLAGLIALIATFYMIGKNHNLFAGSFELRTRFPNLNGLIVGNNVLFAGIQGGTVKSIRLINDTSIEVTMTIDDKVSPFIHKNALAAIGTDGLMGNKVVNISAVKTQSPLVQSGDMLATKKMLNTEEMLQTLSKTNSNIALISEGLKTTVLRINESSVWGVLNDKDVGISLKTSLNNIVKATGNANQITLAINHMVIQAKNGKGTLGVLLADTVTGSELKQAISQVKAAGANSKQMTAGLNTLVQNLNKDLASGDGPLHMLLKDTAVSNDLKKSMENIQKGTDSFNQDMEALKHNFLFKGYFKNLEKEKLKQQTKKK</sequence>
<dbReference type="Proteomes" id="UP000268007">
    <property type="component" value="Unassembled WGS sequence"/>
</dbReference>
<name>A0A495IZN1_9SPHI</name>
<dbReference type="EMBL" id="RBKU01000001">
    <property type="protein sequence ID" value="RKR81973.1"/>
    <property type="molecule type" value="Genomic_DNA"/>
</dbReference>
<dbReference type="InterPro" id="IPR052336">
    <property type="entry name" value="MlaD_Phospholipid_Transporter"/>
</dbReference>
<dbReference type="Pfam" id="PF02470">
    <property type="entry name" value="MlaD"/>
    <property type="match status" value="1"/>
</dbReference>
<keyword evidence="1" id="KW-1133">Transmembrane helix</keyword>
<feature type="transmembrane region" description="Helical" evidence="1">
    <location>
        <begin position="12"/>
        <end position="30"/>
    </location>
</feature>
<gene>
    <name evidence="3" type="ORF">BDD43_2135</name>
</gene>
<accession>A0A495IZN1</accession>
<evidence type="ECO:0000256" key="1">
    <source>
        <dbReference type="SAM" id="Phobius"/>
    </source>
</evidence>
<dbReference type="InterPro" id="IPR003399">
    <property type="entry name" value="Mce/MlaD"/>
</dbReference>
<keyword evidence="1" id="KW-0472">Membrane</keyword>
<keyword evidence="1" id="KW-0812">Transmembrane</keyword>
<dbReference type="OrthoDB" id="9771725at2"/>
<evidence type="ECO:0000259" key="2">
    <source>
        <dbReference type="Pfam" id="PF02470"/>
    </source>
</evidence>
<dbReference type="PANTHER" id="PTHR33371">
    <property type="entry name" value="INTERMEMBRANE PHOSPHOLIPID TRANSPORT SYSTEM BINDING PROTEIN MLAD-RELATED"/>
    <property type="match status" value="1"/>
</dbReference>
<protein>
    <submittedName>
        <fullName evidence="3">Phospholipid/cholesterol/gamma-HCH transport system substrate-binding protein</fullName>
    </submittedName>
</protein>
<evidence type="ECO:0000313" key="4">
    <source>
        <dbReference type="Proteomes" id="UP000268007"/>
    </source>
</evidence>
<feature type="domain" description="Mce/MlaD" evidence="2">
    <location>
        <begin position="41"/>
        <end position="115"/>
    </location>
</feature>
<evidence type="ECO:0000313" key="3">
    <source>
        <dbReference type="EMBL" id="RKR81973.1"/>
    </source>
</evidence>
<comment type="caution">
    <text evidence="3">The sequence shown here is derived from an EMBL/GenBank/DDBJ whole genome shotgun (WGS) entry which is preliminary data.</text>
</comment>
<dbReference type="RefSeq" id="WP_121197620.1">
    <property type="nucleotide sequence ID" value="NZ_RBKU01000001.1"/>
</dbReference>
<organism evidence="3 4">
    <name type="scientific">Mucilaginibacter gracilis</name>
    <dbReference type="NCBI Taxonomy" id="423350"/>
    <lineage>
        <taxon>Bacteria</taxon>
        <taxon>Pseudomonadati</taxon>
        <taxon>Bacteroidota</taxon>
        <taxon>Sphingobacteriia</taxon>
        <taxon>Sphingobacteriales</taxon>
        <taxon>Sphingobacteriaceae</taxon>
        <taxon>Mucilaginibacter</taxon>
    </lineage>
</organism>
<dbReference type="PANTHER" id="PTHR33371:SF4">
    <property type="entry name" value="INTERMEMBRANE PHOSPHOLIPID TRANSPORT SYSTEM BINDING PROTEIN MLAD"/>
    <property type="match status" value="1"/>
</dbReference>